<reference evidence="2 3" key="1">
    <citation type="submission" date="2016-03" db="EMBL/GenBank/DDBJ databases">
        <title>Genome sequence of Rhodococcus kyotonensis KB10.</title>
        <authorList>
            <person name="Jeong H."/>
            <person name="Hong C.E."/>
            <person name="Jo S.H."/>
            <person name="Park J.M."/>
        </authorList>
    </citation>
    <scope>NUCLEOTIDE SEQUENCE [LARGE SCALE GENOMIC DNA]</scope>
    <source>
        <strain evidence="2 3">KB10</strain>
    </source>
</reference>
<dbReference type="EMBL" id="LVHI01000012">
    <property type="protein sequence ID" value="OAK54832.1"/>
    <property type="molecule type" value="Genomic_DNA"/>
</dbReference>
<feature type="transmembrane region" description="Helical" evidence="1">
    <location>
        <begin position="55"/>
        <end position="76"/>
    </location>
</feature>
<dbReference type="RefSeq" id="WP_068425784.1">
    <property type="nucleotide sequence ID" value="NZ_LVHI01000012.1"/>
</dbReference>
<evidence type="ECO:0008006" key="4">
    <source>
        <dbReference type="Google" id="ProtNLM"/>
    </source>
</evidence>
<keyword evidence="3" id="KW-1185">Reference proteome</keyword>
<proteinExistence type="predicted"/>
<sequence length="190" mass="20389">MNRATIAFDRIAVALVGLALIAVGAGAAAWQWGYLPETRQRIDVPFAENTIQATWWPWALGAGAVVLVLVGLRWLFAHRPGRRVGRLSVSSTGDQAGQLSVDVDTIARCAADALAASDHVRSARGTTRSDRGERVVELTATLEPSPSALAQTAPVLADTTRDIALSLDDTRASTRILLRLPPPARDRRVH</sequence>
<name>A0A177YH16_9NOCA</name>
<keyword evidence="1" id="KW-0812">Transmembrane</keyword>
<accession>A0A177YH16</accession>
<keyword evidence="1" id="KW-0472">Membrane</keyword>
<gene>
    <name evidence="2" type="ORF">A3K89_05835</name>
</gene>
<evidence type="ECO:0000256" key="1">
    <source>
        <dbReference type="SAM" id="Phobius"/>
    </source>
</evidence>
<dbReference type="AlphaFoldDB" id="A0A177YH16"/>
<keyword evidence="1" id="KW-1133">Transmembrane helix</keyword>
<dbReference type="Proteomes" id="UP000077519">
    <property type="component" value="Unassembled WGS sequence"/>
</dbReference>
<feature type="transmembrane region" description="Helical" evidence="1">
    <location>
        <begin position="12"/>
        <end position="35"/>
    </location>
</feature>
<evidence type="ECO:0000313" key="2">
    <source>
        <dbReference type="EMBL" id="OAK54832.1"/>
    </source>
</evidence>
<comment type="caution">
    <text evidence="2">The sequence shown here is derived from an EMBL/GenBank/DDBJ whole genome shotgun (WGS) entry which is preliminary data.</text>
</comment>
<organism evidence="2 3">
    <name type="scientific">Rhodococcoides kyotonense</name>
    <dbReference type="NCBI Taxonomy" id="398843"/>
    <lineage>
        <taxon>Bacteria</taxon>
        <taxon>Bacillati</taxon>
        <taxon>Actinomycetota</taxon>
        <taxon>Actinomycetes</taxon>
        <taxon>Mycobacteriales</taxon>
        <taxon>Nocardiaceae</taxon>
        <taxon>Rhodococcoides</taxon>
    </lineage>
</organism>
<evidence type="ECO:0000313" key="3">
    <source>
        <dbReference type="Proteomes" id="UP000077519"/>
    </source>
</evidence>
<protein>
    <recommendedName>
        <fullName evidence="4">Alkaline shock response membrane anchor protein AmaP</fullName>
    </recommendedName>
</protein>